<dbReference type="EMBL" id="BJLB01000001">
    <property type="protein sequence ID" value="GEA38815.1"/>
    <property type="molecule type" value="Genomic_DNA"/>
</dbReference>
<sequence length="477" mass="52544">MASITHGVTASRKSTSVSTPATVESGVHFVVGTAPVHMVGGKVNEVIMANTYEDAVQQLGYSDDWKKYSLCEEIYTAFMLYKVGPVFLVNVLDPKKHKAEVGEKQLDVTADNQVILPLEAIADSVKVTGKEAGTDFEVFYTDTNCIVEFVEATAGKVAISYNQIDPAQVQNDDIIGGYSVSTHKTTGLELIDSVFPKYTIVPDIILCPNWSHDAEVAAVMSAKAENINAVFEAMAILDIDSAGEDGVKWYTEAPNWKKKRNFTKDNEIVCWPKVKLGEKVFNLSTQLAGSMTETDSKEDLGGGTPCESASNKSLQADGACLADKTEVLLDPEKGSYLNDNGIVTVLNFFNGFVSWGNYTAAFPSSTDPVEYFYCINRMFKWVGKTAILSYWSHTDRKMVRRLLDAILQGVNDWLNGLTAEERILGGRVEMREEENSLTALMAGRVKFHIFITPPSPLQEMEFVIEYDVSYLTSLLVA</sequence>
<dbReference type="InterPro" id="IPR052042">
    <property type="entry name" value="Tail_sheath_structural"/>
</dbReference>
<protein>
    <recommendedName>
        <fullName evidence="4">Phage tail protein</fullName>
    </recommendedName>
</protein>
<dbReference type="Proteomes" id="UP000315200">
    <property type="component" value="Unassembled WGS sequence"/>
</dbReference>
<dbReference type="PANTHER" id="PTHR35861:SF2">
    <property type="entry name" value="FELS-2 PROPHAGE PROTEIN"/>
    <property type="match status" value="1"/>
</dbReference>
<dbReference type="PANTHER" id="PTHR35861">
    <property type="match status" value="1"/>
</dbReference>
<accession>A0A829WNW2</accession>
<evidence type="ECO:0000313" key="1">
    <source>
        <dbReference type="EMBL" id="GEA38815.1"/>
    </source>
</evidence>
<dbReference type="RefSeq" id="WP_141267802.1">
    <property type="nucleotide sequence ID" value="NZ_BJLB01000001.1"/>
</dbReference>
<name>A0A829WNW2_9FIRM</name>
<comment type="caution">
    <text evidence="2">The sequence shown here is derived from an EMBL/GenBank/DDBJ whole genome shotgun (WGS) entry which is preliminary data.</text>
</comment>
<organism evidence="2 3">
    <name type="scientific">Enterocloster clostridioformis</name>
    <dbReference type="NCBI Taxonomy" id="1531"/>
    <lineage>
        <taxon>Bacteria</taxon>
        <taxon>Bacillati</taxon>
        <taxon>Bacillota</taxon>
        <taxon>Clostridia</taxon>
        <taxon>Lachnospirales</taxon>
        <taxon>Lachnospiraceae</taxon>
        <taxon>Enterocloster</taxon>
    </lineage>
</organism>
<gene>
    <name evidence="1" type="ORF">Ccl03g_45280</name>
    <name evidence="2" type="ORF">Ccl03g_48730</name>
</gene>
<evidence type="ECO:0008006" key="4">
    <source>
        <dbReference type="Google" id="ProtNLM"/>
    </source>
</evidence>
<dbReference type="EMBL" id="BJLB01000001">
    <property type="protein sequence ID" value="GEA39160.1"/>
    <property type="molecule type" value="Genomic_DNA"/>
</dbReference>
<dbReference type="AlphaFoldDB" id="A0A829WNW2"/>
<evidence type="ECO:0000313" key="2">
    <source>
        <dbReference type="EMBL" id="GEA39160.1"/>
    </source>
</evidence>
<proteinExistence type="predicted"/>
<reference evidence="2 3" key="1">
    <citation type="submission" date="2019-06" db="EMBL/GenBank/DDBJ databases">
        <title>Draft genome sequence of [Clostridium] clostridioforme NBRC 113352.</title>
        <authorList>
            <person name="Miura T."/>
            <person name="Furukawa M."/>
            <person name="Shimamura M."/>
            <person name="Ohyama Y."/>
            <person name="Yamazoe A."/>
            <person name="Kawasaki H."/>
        </authorList>
    </citation>
    <scope>NUCLEOTIDE SEQUENCE [LARGE SCALE GENOMIC DNA]</scope>
    <source>
        <strain evidence="2 3">NBRC 113352</strain>
    </source>
</reference>
<evidence type="ECO:0000313" key="3">
    <source>
        <dbReference type="Proteomes" id="UP000315200"/>
    </source>
</evidence>